<dbReference type="OrthoDB" id="10682009at2759"/>
<dbReference type="AlphaFoldDB" id="A0A9W7E8V0"/>
<protein>
    <submittedName>
        <fullName evidence="1">Uncharacterized protein</fullName>
    </submittedName>
</protein>
<dbReference type="EMBL" id="BRXW01000606">
    <property type="protein sequence ID" value="GMH69305.1"/>
    <property type="molecule type" value="Genomic_DNA"/>
</dbReference>
<reference evidence="2" key="1">
    <citation type="journal article" date="2023" name="Commun. Biol.">
        <title>Genome analysis of Parmales, the sister group of diatoms, reveals the evolutionary specialization of diatoms from phago-mixotrophs to photoautotrophs.</title>
        <authorList>
            <person name="Ban H."/>
            <person name="Sato S."/>
            <person name="Yoshikawa S."/>
            <person name="Yamada K."/>
            <person name="Nakamura Y."/>
            <person name="Ichinomiya M."/>
            <person name="Sato N."/>
            <person name="Blanc-Mathieu R."/>
            <person name="Endo H."/>
            <person name="Kuwata A."/>
            <person name="Ogata H."/>
        </authorList>
    </citation>
    <scope>NUCLEOTIDE SEQUENCE [LARGE SCALE GENOMIC DNA]</scope>
    <source>
        <strain evidence="2">NIES 3700</strain>
    </source>
</reference>
<evidence type="ECO:0000313" key="1">
    <source>
        <dbReference type="EMBL" id="GMH69305.1"/>
    </source>
</evidence>
<comment type="caution">
    <text evidence="1">The sequence shown here is derived from an EMBL/GenBank/DDBJ whole genome shotgun (WGS) entry which is preliminary data.</text>
</comment>
<organism evidence="1 2">
    <name type="scientific">Triparma laevis f. longispina</name>
    <dbReference type="NCBI Taxonomy" id="1714387"/>
    <lineage>
        <taxon>Eukaryota</taxon>
        <taxon>Sar</taxon>
        <taxon>Stramenopiles</taxon>
        <taxon>Ochrophyta</taxon>
        <taxon>Bolidophyceae</taxon>
        <taxon>Parmales</taxon>
        <taxon>Triparmaceae</taxon>
        <taxon>Triparma</taxon>
    </lineage>
</organism>
<name>A0A9W7E8V0_9STRA</name>
<sequence length="303" mass="33788">MEDTTGIINFAIVVGGGEGGEIIKWCYQRLKENEEARCLSFYVNEGGLGEVDLEGRMKEVLKVGWEVAREGGRFGEAKDAAVEMLTLDLDDKSKIIWKFKLLSSYLSLNNINQSKLILSELKTLISHDNLKEMEGLKAMEFELNLRSNSITSITPSPPLPNLKTSQKINHALSHFPTSPKTTIKMLESLPQTHFMVKWNLVVALLKVGGSNGKVCKIWCEVRGLGSVWRARKSDVLKKAREEAVSRYVETSEKLILTDPKLDKPNLPGAKVGKVDLMEVSLMDLVVLKIALKELSGSISFSRR</sequence>
<keyword evidence="2" id="KW-1185">Reference proteome</keyword>
<dbReference type="Proteomes" id="UP001165122">
    <property type="component" value="Unassembled WGS sequence"/>
</dbReference>
<proteinExistence type="predicted"/>
<accession>A0A9W7E8V0</accession>
<evidence type="ECO:0000313" key="2">
    <source>
        <dbReference type="Proteomes" id="UP001165122"/>
    </source>
</evidence>
<gene>
    <name evidence="1" type="ORF">TrLO_g8412</name>
</gene>